<reference evidence="8 9" key="1">
    <citation type="journal article" date="2014" name="J. Microbiol.">
        <title>Diaminobutyricibacter tongyongensis gen. nov., sp. nov. and Homoserinibacter gongjuensis gen. nov., sp. nov. belong to the family Microbacteriaceae.</title>
        <authorList>
            <person name="Kim S.J."/>
            <person name="Ahn J.H."/>
            <person name="Weon H.Y."/>
            <person name="Hamada M."/>
            <person name="Suzuki K."/>
            <person name="Kwon S.W."/>
        </authorList>
    </citation>
    <scope>NUCLEOTIDE SEQUENCE [LARGE SCALE GENOMIC DNA]</scope>
    <source>
        <strain evidence="8 9">NBRC 108724</strain>
    </source>
</reference>
<keyword evidence="3" id="KW-0813">Transport</keyword>
<dbReference type="SUPFAM" id="SSF52540">
    <property type="entry name" value="P-loop containing nucleoside triphosphate hydrolases"/>
    <property type="match status" value="1"/>
</dbReference>
<dbReference type="InterPro" id="IPR017871">
    <property type="entry name" value="ABC_transporter-like_CS"/>
</dbReference>
<protein>
    <submittedName>
        <fullName evidence="8">ABC transporter ATP-binding protein</fullName>
    </submittedName>
</protein>
<dbReference type="RefSeq" id="WP_163287791.1">
    <property type="nucleotide sequence ID" value="NZ_JAAGWY010000001.1"/>
</dbReference>
<sequence length="305" mass="34020">MATPTIETHGLTKTFGSQRGIADLDLQVEPGEIFGFLGPNGAGKSTTIRILMGLYRPSSGTTNVLGLDPLRDVVEIHRRTGYLPGELALYPRMSGRQLLDRFSSARGMGDTRYRDDLVARFDVELDRAMQLLSKGNRQKLGIVLAFMHRPELLVLDEPTSGLDPLLRREFVNLLEETAADGRTVFLSSHDLDEVQRVAHRLAIIKEGRIVVTDTVEGLRRHAPRTMELVFDRAVDLSTLERLDGVEIATEGLRRLRLTITGPLAPVLRAVASLDPVDILSRPADLDELFLTYYRSSDREESRHAV</sequence>
<comment type="similarity">
    <text evidence="2">Belongs to the ABC transporter superfamily.</text>
</comment>
<comment type="subcellular location">
    <subcellularLocation>
        <location evidence="1">Cell membrane</location>
        <topology evidence="1">Peripheral membrane protein</topology>
    </subcellularLocation>
</comment>
<dbReference type="EMBL" id="JAAGWY010000001">
    <property type="protein sequence ID" value="NEN04690.1"/>
    <property type="molecule type" value="Genomic_DNA"/>
</dbReference>
<dbReference type="Proteomes" id="UP000474967">
    <property type="component" value="Unassembled WGS sequence"/>
</dbReference>
<gene>
    <name evidence="8" type="ORF">G3T36_02290</name>
</gene>
<organism evidence="8 9">
    <name type="scientific">Leifsonia tongyongensis</name>
    <dbReference type="NCBI Taxonomy" id="1268043"/>
    <lineage>
        <taxon>Bacteria</taxon>
        <taxon>Bacillati</taxon>
        <taxon>Actinomycetota</taxon>
        <taxon>Actinomycetes</taxon>
        <taxon>Micrococcales</taxon>
        <taxon>Microbacteriaceae</taxon>
        <taxon>Leifsonia</taxon>
    </lineage>
</organism>
<dbReference type="InterPro" id="IPR027417">
    <property type="entry name" value="P-loop_NTPase"/>
</dbReference>
<evidence type="ECO:0000313" key="9">
    <source>
        <dbReference type="Proteomes" id="UP000474967"/>
    </source>
</evidence>
<accession>A0A6L9XTG1</accession>
<keyword evidence="4" id="KW-0547">Nucleotide-binding</keyword>
<evidence type="ECO:0000256" key="4">
    <source>
        <dbReference type="ARBA" id="ARBA00022741"/>
    </source>
</evidence>
<dbReference type="CDD" id="cd03230">
    <property type="entry name" value="ABC_DR_subfamily_A"/>
    <property type="match status" value="1"/>
</dbReference>
<evidence type="ECO:0000256" key="5">
    <source>
        <dbReference type="ARBA" id="ARBA00022840"/>
    </source>
</evidence>
<keyword evidence="6" id="KW-0046">Antibiotic resistance</keyword>
<dbReference type="Pfam" id="PF00005">
    <property type="entry name" value="ABC_tran"/>
    <property type="match status" value="1"/>
</dbReference>
<name>A0A6L9XTG1_9MICO</name>
<evidence type="ECO:0000259" key="7">
    <source>
        <dbReference type="PROSITE" id="PS50893"/>
    </source>
</evidence>
<dbReference type="PROSITE" id="PS00211">
    <property type="entry name" value="ABC_TRANSPORTER_1"/>
    <property type="match status" value="1"/>
</dbReference>
<dbReference type="Gene3D" id="3.40.50.300">
    <property type="entry name" value="P-loop containing nucleotide triphosphate hydrolases"/>
    <property type="match status" value="1"/>
</dbReference>
<dbReference type="InterPro" id="IPR003439">
    <property type="entry name" value="ABC_transporter-like_ATP-bd"/>
</dbReference>
<dbReference type="InterPro" id="IPR003593">
    <property type="entry name" value="AAA+_ATPase"/>
</dbReference>
<dbReference type="InterPro" id="IPR050763">
    <property type="entry name" value="ABC_transporter_ATP-binding"/>
</dbReference>
<evidence type="ECO:0000256" key="2">
    <source>
        <dbReference type="ARBA" id="ARBA00005417"/>
    </source>
</evidence>
<evidence type="ECO:0000256" key="3">
    <source>
        <dbReference type="ARBA" id="ARBA00022448"/>
    </source>
</evidence>
<dbReference type="SMART" id="SM00382">
    <property type="entry name" value="AAA"/>
    <property type="match status" value="1"/>
</dbReference>
<dbReference type="GO" id="GO:0005886">
    <property type="term" value="C:plasma membrane"/>
    <property type="evidence" value="ECO:0007669"/>
    <property type="project" value="UniProtKB-SubCell"/>
</dbReference>
<dbReference type="PROSITE" id="PS50893">
    <property type="entry name" value="ABC_TRANSPORTER_2"/>
    <property type="match status" value="1"/>
</dbReference>
<dbReference type="PANTHER" id="PTHR42711:SF5">
    <property type="entry name" value="ABC TRANSPORTER ATP-BINDING PROTEIN NATA"/>
    <property type="match status" value="1"/>
</dbReference>
<keyword evidence="5 8" id="KW-0067">ATP-binding</keyword>
<keyword evidence="9" id="KW-1185">Reference proteome</keyword>
<dbReference type="GO" id="GO:0016887">
    <property type="term" value="F:ATP hydrolysis activity"/>
    <property type="evidence" value="ECO:0007669"/>
    <property type="project" value="InterPro"/>
</dbReference>
<evidence type="ECO:0000256" key="6">
    <source>
        <dbReference type="ARBA" id="ARBA00023251"/>
    </source>
</evidence>
<feature type="domain" description="ABC transporter" evidence="7">
    <location>
        <begin position="6"/>
        <end position="231"/>
    </location>
</feature>
<proteinExistence type="inferred from homology"/>
<evidence type="ECO:0000256" key="1">
    <source>
        <dbReference type="ARBA" id="ARBA00004202"/>
    </source>
</evidence>
<dbReference type="AlphaFoldDB" id="A0A6L9XTG1"/>
<evidence type="ECO:0000313" key="8">
    <source>
        <dbReference type="EMBL" id="NEN04690.1"/>
    </source>
</evidence>
<comment type="caution">
    <text evidence="8">The sequence shown here is derived from an EMBL/GenBank/DDBJ whole genome shotgun (WGS) entry which is preliminary data.</text>
</comment>
<dbReference type="GO" id="GO:0046677">
    <property type="term" value="P:response to antibiotic"/>
    <property type="evidence" value="ECO:0007669"/>
    <property type="project" value="UniProtKB-KW"/>
</dbReference>
<dbReference type="PANTHER" id="PTHR42711">
    <property type="entry name" value="ABC TRANSPORTER ATP-BINDING PROTEIN"/>
    <property type="match status" value="1"/>
</dbReference>
<dbReference type="GO" id="GO:0005524">
    <property type="term" value="F:ATP binding"/>
    <property type="evidence" value="ECO:0007669"/>
    <property type="project" value="UniProtKB-KW"/>
</dbReference>